<evidence type="ECO:0000313" key="2">
    <source>
        <dbReference type="EMBL" id="GKZ28080.1"/>
    </source>
</evidence>
<dbReference type="PANTHER" id="PTHR35140:SF1">
    <property type="entry name" value="MITOTIC CHECK POINT PROTEIN BFA1"/>
    <property type="match status" value="1"/>
</dbReference>
<feature type="region of interest" description="Disordered" evidence="1">
    <location>
        <begin position="37"/>
        <end position="74"/>
    </location>
</feature>
<dbReference type="InterPro" id="IPR034586">
    <property type="entry name" value="Bfa1/Byr4"/>
</dbReference>
<feature type="compositionally biased region" description="Basic and acidic residues" evidence="1">
    <location>
        <begin position="52"/>
        <end position="66"/>
    </location>
</feature>
<reference evidence="2" key="1">
    <citation type="submission" date="2022-07" db="EMBL/GenBank/DDBJ databases">
        <title>Taxonomy of Aspergillus series Nigri: significant species reduction supported by multi-species coalescent approaches.</title>
        <authorList>
            <person name="Bian C."/>
            <person name="Kusuya Y."/>
            <person name="Sklenar F."/>
            <person name="D'hooge E."/>
            <person name="Yaguchi T."/>
            <person name="Takahashi H."/>
            <person name="Hubka V."/>
        </authorList>
    </citation>
    <scope>NUCLEOTIDE SEQUENCE</scope>
    <source>
        <strain evidence="2">CBS 733.88</strain>
    </source>
</reference>
<protein>
    <submittedName>
        <fullName evidence="2">Uncharacterized protein</fullName>
    </submittedName>
</protein>
<dbReference type="GO" id="GO:0031578">
    <property type="term" value="P:mitotic spindle orientation checkpoint signaling"/>
    <property type="evidence" value="ECO:0007669"/>
    <property type="project" value="TreeGrafter"/>
</dbReference>
<name>A0A9W5Z2T5_9EURO</name>
<evidence type="ECO:0000256" key="1">
    <source>
        <dbReference type="SAM" id="MobiDB-lite"/>
    </source>
</evidence>
<sequence length="244" mass="26716">MAPFTLEVRHSEEETIECWDDDDDLQCYEDIQLRAASTATSVTTSSVRRSGHRDSISSRRSGRSDIDSNAGGDEDWQVQLLDNDEIITEEAIASAKNVGIPLPTNVPRSALIGGTIKRLGHKKQRKDIVDDWSDDVEFPGPDGALELKRSLNTCFPESLRQINSAAASPTKTSAPSFWDSEVSTRLQSALAITSSSPQDSGLLDTQDVPTIKIARPRSPDRATLIDGPTPERGRDSADNFEDDF</sequence>
<dbReference type="GO" id="GO:0044732">
    <property type="term" value="C:mitotic spindle pole body"/>
    <property type="evidence" value="ECO:0007669"/>
    <property type="project" value="TreeGrafter"/>
</dbReference>
<dbReference type="EMBL" id="BROQ01000721">
    <property type="protein sequence ID" value="GKZ28080.1"/>
    <property type="molecule type" value="Genomic_DNA"/>
</dbReference>
<feature type="compositionally biased region" description="Low complexity" evidence="1">
    <location>
        <begin position="37"/>
        <end position="48"/>
    </location>
</feature>
<dbReference type="GO" id="GO:0005096">
    <property type="term" value="F:GTPase activator activity"/>
    <property type="evidence" value="ECO:0007669"/>
    <property type="project" value="InterPro"/>
</dbReference>
<feature type="non-terminal residue" evidence="2">
    <location>
        <position position="244"/>
    </location>
</feature>
<dbReference type="PANTHER" id="PTHR35140">
    <property type="entry name" value="MITOTIC CHECK POINT PROTEIN BFA1"/>
    <property type="match status" value="1"/>
</dbReference>
<dbReference type="GO" id="GO:1990334">
    <property type="term" value="C:Bfa1-Bub2 complex"/>
    <property type="evidence" value="ECO:0007669"/>
    <property type="project" value="InterPro"/>
</dbReference>
<accession>A0A9W5Z2T5</accession>
<feature type="region of interest" description="Disordered" evidence="1">
    <location>
        <begin position="194"/>
        <end position="244"/>
    </location>
</feature>
<dbReference type="Proteomes" id="UP001143548">
    <property type="component" value="Unassembled WGS sequence"/>
</dbReference>
<evidence type="ECO:0000313" key="3">
    <source>
        <dbReference type="Proteomes" id="UP001143548"/>
    </source>
</evidence>
<gene>
    <name evidence="2" type="ORF">AbraCBS73388_010330</name>
</gene>
<dbReference type="AlphaFoldDB" id="A0A9W5Z2T5"/>
<proteinExistence type="predicted"/>
<comment type="caution">
    <text evidence="2">The sequence shown here is derived from an EMBL/GenBank/DDBJ whole genome shotgun (WGS) entry which is preliminary data.</text>
</comment>
<organism evidence="2 3">
    <name type="scientific">Aspergillus brasiliensis</name>
    <dbReference type="NCBI Taxonomy" id="319629"/>
    <lineage>
        <taxon>Eukaryota</taxon>
        <taxon>Fungi</taxon>
        <taxon>Dikarya</taxon>
        <taxon>Ascomycota</taxon>
        <taxon>Pezizomycotina</taxon>
        <taxon>Eurotiomycetes</taxon>
        <taxon>Eurotiomycetidae</taxon>
        <taxon>Eurotiales</taxon>
        <taxon>Aspergillaceae</taxon>
        <taxon>Aspergillus</taxon>
        <taxon>Aspergillus subgen. Circumdati</taxon>
    </lineage>
</organism>